<dbReference type="AlphaFoldDB" id="A0AAV4BWP8"/>
<sequence length="90" mass="10185">MLLWPFVRSRRRTQDLNPGQKGPDDLRIHVSLYSLVFLWIWLPGNSEGVGGNVASESALRSAGTFCRMFEPYHRRLGLTERLKAGDNLVG</sequence>
<name>A0AAV4BWP8_9GAST</name>
<evidence type="ECO:0000313" key="2">
    <source>
        <dbReference type="Proteomes" id="UP000735302"/>
    </source>
</evidence>
<proteinExistence type="predicted"/>
<accession>A0AAV4BWP8</accession>
<evidence type="ECO:0000313" key="1">
    <source>
        <dbReference type="EMBL" id="GFO23557.1"/>
    </source>
</evidence>
<reference evidence="1 2" key="1">
    <citation type="journal article" date="2021" name="Elife">
        <title>Chloroplast acquisition without the gene transfer in kleptoplastic sea slugs, Plakobranchus ocellatus.</title>
        <authorList>
            <person name="Maeda T."/>
            <person name="Takahashi S."/>
            <person name="Yoshida T."/>
            <person name="Shimamura S."/>
            <person name="Takaki Y."/>
            <person name="Nagai Y."/>
            <person name="Toyoda A."/>
            <person name="Suzuki Y."/>
            <person name="Arimoto A."/>
            <person name="Ishii H."/>
            <person name="Satoh N."/>
            <person name="Nishiyama T."/>
            <person name="Hasebe M."/>
            <person name="Maruyama T."/>
            <person name="Minagawa J."/>
            <person name="Obokata J."/>
            <person name="Shigenobu S."/>
        </authorList>
    </citation>
    <scope>NUCLEOTIDE SEQUENCE [LARGE SCALE GENOMIC DNA]</scope>
</reference>
<dbReference type="Proteomes" id="UP000735302">
    <property type="component" value="Unassembled WGS sequence"/>
</dbReference>
<protein>
    <submittedName>
        <fullName evidence="1">Uncharacterized protein</fullName>
    </submittedName>
</protein>
<organism evidence="1 2">
    <name type="scientific">Plakobranchus ocellatus</name>
    <dbReference type="NCBI Taxonomy" id="259542"/>
    <lineage>
        <taxon>Eukaryota</taxon>
        <taxon>Metazoa</taxon>
        <taxon>Spiralia</taxon>
        <taxon>Lophotrochozoa</taxon>
        <taxon>Mollusca</taxon>
        <taxon>Gastropoda</taxon>
        <taxon>Heterobranchia</taxon>
        <taxon>Euthyneura</taxon>
        <taxon>Panpulmonata</taxon>
        <taxon>Sacoglossa</taxon>
        <taxon>Placobranchoidea</taxon>
        <taxon>Plakobranchidae</taxon>
        <taxon>Plakobranchus</taxon>
    </lineage>
</organism>
<keyword evidence="2" id="KW-1185">Reference proteome</keyword>
<dbReference type="EMBL" id="BLXT01005511">
    <property type="protein sequence ID" value="GFO23557.1"/>
    <property type="molecule type" value="Genomic_DNA"/>
</dbReference>
<comment type="caution">
    <text evidence="1">The sequence shown here is derived from an EMBL/GenBank/DDBJ whole genome shotgun (WGS) entry which is preliminary data.</text>
</comment>
<gene>
    <name evidence="1" type="ORF">PoB_005006200</name>
</gene>